<keyword evidence="2" id="KW-0288">FMN</keyword>
<organism evidence="4 5">
    <name type="scientific">Pelodictyon phaeoclathratiforme (strain DSM 5477 / BU-1)</name>
    <dbReference type="NCBI Taxonomy" id="324925"/>
    <lineage>
        <taxon>Bacteria</taxon>
        <taxon>Pseudomonadati</taxon>
        <taxon>Chlorobiota</taxon>
        <taxon>Chlorobiia</taxon>
        <taxon>Chlorobiales</taxon>
        <taxon>Chlorobiaceae</taxon>
        <taxon>Chlorobium/Pelodictyon group</taxon>
        <taxon>Pelodictyon</taxon>
    </lineage>
</organism>
<keyword evidence="5" id="KW-1185">Reference proteome</keyword>
<dbReference type="Pfam" id="PF03358">
    <property type="entry name" value="FMN_red"/>
    <property type="match status" value="1"/>
</dbReference>
<evidence type="ECO:0000256" key="1">
    <source>
        <dbReference type="ARBA" id="ARBA00022630"/>
    </source>
</evidence>
<dbReference type="HOGENOM" id="CLU_050993_3_3_10"/>
<dbReference type="Proteomes" id="UP000002724">
    <property type="component" value="Chromosome"/>
</dbReference>
<dbReference type="InterPro" id="IPR029039">
    <property type="entry name" value="Flavoprotein-like_sf"/>
</dbReference>
<dbReference type="AlphaFoldDB" id="B4SGP0"/>
<sequence length="223" mass="24498">MRRQVHNKNNVTLKVIAVNGSPRKEGNTYHALMGVGRQLQENGIAFEILHIGNQAVRGCLACGTCAKNRDEKCTITTDPLNEWIQQLKAADGIILASPVYYAGIAGTMKCFLDRAFYVAGANGGLFRQKVAAAVVAVRRTGGSSTFDSLNHYLTYAEMILATSNYWNITHGRAPGEVLQDGEGVQIMDVLGRNMAWLLKMREQTKVLLPGPEPVKKVFTSFIR</sequence>
<dbReference type="InterPro" id="IPR005025">
    <property type="entry name" value="FMN_Rdtase-like_dom"/>
</dbReference>
<name>B4SGP0_PELPB</name>
<dbReference type="eggNOG" id="COG0655">
    <property type="taxonomic scope" value="Bacteria"/>
</dbReference>
<keyword evidence="1" id="KW-0285">Flavoprotein</keyword>
<evidence type="ECO:0000259" key="3">
    <source>
        <dbReference type="Pfam" id="PF03358"/>
    </source>
</evidence>
<dbReference type="Gene3D" id="3.40.50.360">
    <property type="match status" value="1"/>
</dbReference>
<evidence type="ECO:0000313" key="4">
    <source>
        <dbReference type="EMBL" id="ACF43453.1"/>
    </source>
</evidence>
<accession>B4SGP0</accession>
<dbReference type="InterPro" id="IPR051796">
    <property type="entry name" value="ISF_SsuE-like"/>
</dbReference>
<dbReference type="PANTHER" id="PTHR43278">
    <property type="entry name" value="NAD(P)H-DEPENDENT FMN-CONTAINING OXIDOREDUCTASE YWQN-RELATED"/>
    <property type="match status" value="1"/>
</dbReference>
<evidence type="ECO:0000313" key="5">
    <source>
        <dbReference type="Proteomes" id="UP000002724"/>
    </source>
</evidence>
<dbReference type="KEGG" id="pph:Ppha_1178"/>
<proteinExistence type="predicted"/>
<reference evidence="4 5" key="1">
    <citation type="submission" date="2008-06" db="EMBL/GenBank/DDBJ databases">
        <title>Complete sequence of Pelodictyon phaeoclathratiforme BU-1.</title>
        <authorList>
            <consortium name="US DOE Joint Genome Institute"/>
            <person name="Lucas S."/>
            <person name="Copeland A."/>
            <person name="Lapidus A."/>
            <person name="Glavina del Rio T."/>
            <person name="Dalin E."/>
            <person name="Tice H."/>
            <person name="Bruce D."/>
            <person name="Goodwin L."/>
            <person name="Pitluck S."/>
            <person name="Schmutz J."/>
            <person name="Larimer F."/>
            <person name="Land M."/>
            <person name="Hauser L."/>
            <person name="Kyrpides N."/>
            <person name="Mikhailova N."/>
            <person name="Liu Z."/>
            <person name="Li T."/>
            <person name="Zhao F."/>
            <person name="Overmann J."/>
            <person name="Bryant D.A."/>
            <person name="Richardson P."/>
        </authorList>
    </citation>
    <scope>NUCLEOTIDE SEQUENCE [LARGE SCALE GENOMIC DNA]</scope>
    <source>
        <strain evidence="5">DSM 5477 / BU-1</strain>
    </source>
</reference>
<feature type="domain" description="NADPH-dependent FMN reductase-like" evidence="3">
    <location>
        <begin position="14"/>
        <end position="171"/>
    </location>
</feature>
<gene>
    <name evidence="4" type="ordered locus">Ppha_1178</name>
</gene>
<dbReference type="GO" id="GO:0016491">
    <property type="term" value="F:oxidoreductase activity"/>
    <property type="evidence" value="ECO:0007669"/>
    <property type="project" value="InterPro"/>
</dbReference>
<evidence type="ECO:0000256" key="2">
    <source>
        <dbReference type="ARBA" id="ARBA00022643"/>
    </source>
</evidence>
<dbReference type="PANTHER" id="PTHR43278:SF4">
    <property type="entry name" value="NAD(P)H-DEPENDENT FMN-CONTAINING OXIDOREDUCTASE YWQN-RELATED"/>
    <property type="match status" value="1"/>
</dbReference>
<dbReference type="EMBL" id="CP001110">
    <property type="protein sequence ID" value="ACF43453.1"/>
    <property type="molecule type" value="Genomic_DNA"/>
</dbReference>
<protein>
    <submittedName>
        <fullName evidence="4">NADPH-dependent FMN reductase</fullName>
    </submittedName>
</protein>
<dbReference type="SUPFAM" id="SSF52218">
    <property type="entry name" value="Flavoproteins"/>
    <property type="match status" value="1"/>
</dbReference>